<evidence type="ECO:0000256" key="5">
    <source>
        <dbReference type="ARBA" id="ARBA00022781"/>
    </source>
</evidence>
<protein>
    <submittedName>
        <fullName evidence="10">V-type proton ATPase subunit e</fullName>
    </submittedName>
</protein>
<dbReference type="PANTHER" id="PTHR12263:SF0">
    <property type="entry name" value="V-TYPE PROTON ATPASE SUBUNIT"/>
    <property type="match status" value="1"/>
</dbReference>
<name>A0A210PUS2_MIZYE</name>
<dbReference type="InterPro" id="IPR008389">
    <property type="entry name" value="ATPase_V0-cplx_e1/e2_su"/>
</dbReference>
<evidence type="ECO:0000256" key="7">
    <source>
        <dbReference type="ARBA" id="ARBA00023065"/>
    </source>
</evidence>
<keyword evidence="7" id="KW-0406">Ion transport</keyword>
<evidence type="ECO:0000256" key="3">
    <source>
        <dbReference type="ARBA" id="ARBA00022448"/>
    </source>
</evidence>
<evidence type="ECO:0000313" key="11">
    <source>
        <dbReference type="Proteomes" id="UP000242188"/>
    </source>
</evidence>
<dbReference type="GO" id="GO:0012505">
    <property type="term" value="C:endomembrane system"/>
    <property type="evidence" value="ECO:0007669"/>
    <property type="project" value="UniProtKB-SubCell"/>
</dbReference>
<evidence type="ECO:0000256" key="9">
    <source>
        <dbReference type="SAM" id="Phobius"/>
    </source>
</evidence>
<keyword evidence="11" id="KW-1185">Reference proteome</keyword>
<keyword evidence="4 9" id="KW-0812">Transmembrane</keyword>
<sequence>MDRKLVPLVAVTGFWAVVGIIFPILTQFFMRGSPNKGIVQLMMMMTAACCYLFWLCAFLFQLNPLLGPDLETGLIRVMMYEWGNK</sequence>
<feature type="transmembrane region" description="Helical" evidence="9">
    <location>
        <begin position="6"/>
        <end position="26"/>
    </location>
</feature>
<dbReference type="AlphaFoldDB" id="A0A210PUS2"/>
<evidence type="ECO:0000313" key="10">
    <source>
        <dbReference type="EMBL" id="OWF40194.1"/>
    </source>
</evidence>
<proteinExistence type="inferred from homology"/>
<dbReference type="Pfam" id="PF05493">
    <property type="entry name" value="ATP_synt_H"/>
    <property type="match status" value="1"/>
</dbReference>
<evidence type="ECO:0000256" key="8">
    <source>
        <dbReference type="ARBA" id="ARBA00023136"/>
    </source>
</evidence>
<keyword evidence="6 9" id="KW-1133">Transmembrane helix</keyword>
<keyword evidence="5" id="KW-0375">Hydrogen ion transport</keyword>
<gene>
    <name evidence="10" type="ORF">KP79_PYT17833</name>
</gene>
<keyword evidence="3" id="KW-0813">Transport</keyword>
<evidence type="ECO:0000256" key="4">
    <source>
        <dbReference type="ARBA" id="ARBA00022692"/>
    </source>
</evidence>
<dbReference type="GO" id="GO:0046961">
    <property type="term" value="F:proton-transporting ATPase activity, rotational mechanism"/>
    <property type="evidence" value="ECO:0007669"/>
    <property type="project" value="InterPro"/>
</dbReference>
<dbReference type="PANTHER" id="PTHR12263">
    <property type="entry name" value="VACUOLAR ATP SYNTHASE SUBUNIT H"/>
    <property type="match status" value="1"/>
</dbReference>
<keyword evidence="8 9" id="KW-0472">Membrane</keyword>
<reference evidence="10 11" key="1">
    <citation type="journal article" date="2017" name="Nat. Ecol. Evol.">
        <title>Scallop genome provides insights into evolution of bilaterian karyotype and development.</title>
        <authorList>
            <person name="Wang S."/>
            <person name="Zhang J."/>
            <person name="Jiao W."/>
            <person name="Li J."/>
            <person name="Xun X."/>
            <person name="Sun Y."/>
            <person name="Guo X."/>
            <person name="Huan P."/>
            <person name="Dong B."/>
            <person name="Zhang L."/>
            <person name="Hu X."/>
            <person name="Sun X."/>
            <person name="Wang J."/>
            <person name="Zhao C."/>
            <person name="Wang Y."/>
            <person name="Wang D."/>
            <person name="Huang X."/>
            <person name="Wang R."/>
            <person name="Lv J."/>
            <person name="Li Y."/>
            <person name="Zhang Z."/>
            <person name="Liu B."/>
            <person name="Lu W."/>
            <person name="Hui Y."/>
            <person name="Liang J."/>
            <person name="Zhou Z."/>
            <person name="Hou R."/>
            <person name="Li X."/>
            <person name="Liu Y."/>
            <person name="Li H."/>
            <person name="Ning X."/>
            <person name="Lin Y."/>
            <person name="Zhao L."/>
            <person name="Xing Q."/>
            <person name="Dou J."/>
            <person name="Li Y."/>
            <person name="Mao J."/>
            <person name="Guo H."/>
            <person name="Dou H."/>
            <person name="Li T."/>
            <person name="Mu C."/>
            <person name="Jiang W."/>
            <person name="Fu Q."/>
            <person name="Fu X."/>
            <person name="Miao Y."/>
            <person name="Liu J."/>
            <person name="Yu Q."/>
            <person name="Li R."/>
            <person name="Liao H."/>
            <person name="Li X."/>
            <person name="Kong Y."/>
            <person name="Jiang Z."/>
            <person name="Chourrout D."/>
            <person name="Li R."/>
            <person name="Bao Z."/>
        </authorList>
    </citation>
    <scope>NUCLEOTIDE SEQUENCE [LARGE SCALE GENOMIC DNA]</scope>
    <source>
        <strain evidence="10 11">PY_sf001</strain>
    </source>
</reference>
<dbReference type="GO" id="GO:0033179">
    <property type="term" value="C:proton-transporting V-type ATPase, V0 domain"/>
    <property type="evidence" value="ECO:0007669"/>
    <property type="project" value="InterPro"/>
</dbReference>
<organism evidence="10 11">
    <name type="scientific">Mizuhopecten yessoensis</name>
    <name type="common">Japanese scallop</name>
    <name type="synonym">Patinopecten yessoensis</name>
    <dbReference type="NCBI Taxonomy" id="6573"/>
    <lineage>
        <taxon>Eukaryota</taxon>
        <taxon>Metazoa</taxon>
        <taxon>Spiralia</taxon>
        <taxon>Lophotrochozoa</taxon>
        <taxon>Mollusca</taxon>
        <taxon>Bivalvia</taxon>
        <taxon>Autobranchia</taxon>
        <taxon>Pteriomorphia</taxon>
        <taxon>Pectinida</taxon>
        <taxon>Pectinoidea</taxon>
        <taxon>Pectinidae</taxon>
        <taxon>Mizuhopecten</taxon>
    </lineage>
</organism>
<evidence type="ECO:0000256" key="6">
    <source>
        <dbReference type="ARBA" id="ARBA00022989"/>
    </source>
</evidence>
<accession>A0A210PUS2</accession>
<dbReference type="STRING" id="6573.A0A210PUS2"/>
<dbReference type="EMBL" id="NEDP02005481">
    <property type="protein sequence ID" value="OWF40194.1"/>
    <property type="molecule type" value="Genomic_DNA"/>
</dbReference>
<comment type="subcellular location">
    <subcellularLocation>
        <location evidence="1">Endomembrane system</location>
        <topology evidence="1">Multi-pass membrane protein</topology>
    </subcellularLocation>
</comment>
<comment type="caution">
    <text evidence="10">The sequence shown here is derived from an EMBL/GenBank/DDBJ whole genome shotgun (WGS) entry which is preliminary data.</text>
</comment>
<comment type="similarity">
    <text evidence="2">Belongs to the V-ATPase e1/e2 subunit family.</text>
</comment>
<dbReference type="Proteomes" id="UP000242188">
    <property type="component" value="Unassembled WGS sequence"/>
</dbReference>
<feature type="transmembrane region" description="Helical" evidence="9">
    <location>
        <begin position="38"/>
        <end position="60"/>
    </location>
</feature>
<evidence type="ECO:0000256" key="1">
    <source>
        <dbReference type="ARBA" id="ARBA00004127"/>
    </source>
</evidence>
<evidence type="ECO:0000256" key="2">
    <source>
        <dbReference type="ARBA" id="ARBA00008328"/>
    </source>
</evidence>